<feature type="domain" description="GGDEF" evidence="5">
    <location>
        <begin position="222"/>
        <end position="350"/>
    </location>
</feature>
<keyword evidence="4" id="KW-1133">Transmembrane helix</keyword>
<dbReference type="Gene3D" id="3.30.70.270">
    <property type="match status" value="1"/>
</dbReference>
<name>A0A364NLS4_9GAMM</name>
<dbReference type="RefSeq" id="WP_112159071.1">
    <property type="nucleotide sequence ID" value="NZ_QKRX01000006.1"/>
</dbReference>
<dbReference type="CDD" id="cd01949">
    <property type="entry name" value="GGDEF"/>
    <property type="match status" value="1"/>
</dbReference>
<keyword evidence="7" id="KW-1185">Reference proteome</keyword>
<accession>A0A364NLS4</accession>
<keyword evidence="4" id="KW-0812">Transmembrane</keyword>
<comment type="caution">
    <text evidence="6">The sequence shown here is derived from an EMBL/GenBank/DDBJ whole genome shotgun (WGS) entry which is preliminary data.</text>
</comment>
<sequence length="350" mass="39592">MRKEFEIESHKLANSIDDARKRSILLFVSYITGSVMLVYGILHLFNHNHLLLLILFGCSAVFYGNALFYHLTQRLNEACELESILVGVFVLALVYQGGHENTALYWVFPFPAILFGLLGVRKALVMNILLLILLSAMLYVPGFVEAQYAPAERSRFLVSLLLVIIVSLINDFFRERSHIAMSQVQRSREKQANTDILTRLVNRRFITISLPKYLKQNPENFLPLAVVMCDLDHFKKLNDTYGHECGDLALKHVAQLFIEHLRQQDIACRSGGEEFLFLLPLCGIIDALHVAEKVREAVVDTDFSYQGQHIPLTASFGVSLCKTSDGLDEAIKAADLKMYEAKQAGRNCVR</sequence>
<protein>
    <recommendedName>
        <fullName evidence="2">diguanylate cyclase</fullName>
        <ecNumber evidence="2">2.7.7.65</ecNumber>
    </recommendedName>
</protein>
<dbReference type="PANTHER" id="PTHR45138:SF9">
    <property type="entry name" value="DIGUANYLATE CYCLASE DGCM-RELATED"/>
    <property type="match status" value="1"/>
</dbReference>
<proteinExistence type="predicted"/>
<dbReference type="Proteomes" id="UP000250744">
    <property type="component" value="Unassembled WGS sequence"/>
</dbReference>
<feature type="transmembrane region" description="Helical" evidence="4">
    <location>
        <begin position="127"/>
        <end position="144"/>
    </location>
</feature>
<evidence type="ECO:0000313" key="6">
    <source>
        <dbReference type="EMBL" id="RAU17984.1"/>
    </source>
</evidence>
<organism evidence="6 7">
    <name type="scientific">Nitrincola tibetensis</name>
    <dbReference type="NCBI Taxonomy" id="2219697"/>
    <lineage>
        <taxon>Bacteria</taxon>
        <taxon>Pseudomonadati</taxon>
        <taxon>Pseudomonadota</taxon>
        <taxon>Gammaproteobacteria</taxon>
        <taxon>Oceanospirillales</taxon>
        <taxon>Oceanospirillaceae</taxon>
        <taxon>Nitrincola</taxon>
    </lineage>
</organism>
<feature type="transmembrane region" description="Helical" evidence="4">
    <location>
        <begin position="78"/>
        <end position="97"/>
    </location>
</feature>
<reference evidence="6 7" key="1">
    <citation type="submission" date="2018-06" db="EMBL/GenBank/DDBJ databases">
        <title>Nitrincola tibetense sp. nov., isolated from Lake XuguoCo on Tibetan Plateau.</title>
        <authorList>
            <person name="Xing P."/>
        </authorList>
    </citation>
    <scope>NUCLEOTIDE SEQUENCE [LARGE SCALE GENOMIC DNA]</scope>
    <source>
        <strain evidence="7">xg18</strain>
    </source>
</reference>
<dbReference type="EMBL" id="QKRX01000006">
    <property type="protein sequence ID" value="RAU17984.1"/>
    <property type="molecule type" value="Genomic_DNA"/>
</dbReference>
<dbReference type="AlphaFoldDB" id="A0A364NLS4"/>
<dbReference type="InterPro" id="IPR029787">
    <property type="entry name" value="Nucleotide_cyclase"/>
</dbReference>
<dbReference type="InterPro" id="IPR048435">
    <property type="entry name" value="MASE6"/>
</dbReference>
<dbReference type="InterPro" id="IPR050469">
    <property type="entry name" value="Diguanylate_Cyclase"/>
</dbReference>
<feature type="transmembrane region" description="Helical" evidence="4">
    <location>
        <begin position="51"/>
        <end position="71"/>
    </location>
</feature>
<dbReference type="EC" id="2.7.7.65" evidence="2"/>
<dbReference type="SMART" id="SM00267">
    <property type="entry name" value="GGDEF"/>
    <property type="match status" value="1"/>
</dbReference>
<feature type="transmembrane region" description="Helical" evidence="4">
    <location>
        <begin position="24"/>
        <end position="45"/>
    </location>
</feature>
<evidence type="ECO:0000313" key="7">
    <source>
        <dbReference type="Proteomes" id="UP000250744"/>
    </source>
</evidence>
<dbReference type="InterPro" id="IPR000160">
    <property type="entry name" value="GGDEF_dom"/>
</dbReference>
<feature type="transmembrane region" description="Helical" evidence="4">
    <location>
        <begin position="156"/>
        <end position="173"/>
    </location>
</feature>
<evidence type="ECO:0000259" key="5">
    <source>
        <dbReference type="PROSITE" id="PS50887"/>
    </source>
</evidence>
<keyword evidence="4" id="KW-0472">Membrane</keyword>
<dbReference type="PANTHER" id="PTHR45138">
    <property type="entry name" value="REGULATORY COMPONENTS OF SENSORY TRANSDUCTION SYSTEM"/>
    <property type="match status" value="1"/>
</dbReference>
<evidence type="ECO:0000256" key="3">
    <source>
        <dbReference type="ARBA" id="ARBA00034247"/>
    </source>
</evidence>
<feature type="transmembrane region" description="Helical" evidence="4">
    <location>
        <begin position="103"/>
        <end position="120"/>
    </location>
</feature>
<dbReference type="NCBIfam" id="TIGR00254">
    <property type="entry name" value="GGDEF"/>
    <property type="match status" value="1"/>
</dbReference>
<dbReference type="Pfam" id="PF20966">
    <property type="entry name" value="MASE6"/>
    <property type="match status" value="1"/>
</dbReference>
<evidence type="ECO:0000256" key="1">
    <source>
        <dbReference type="ARBA" id="ARBA00001946"/>
    </source>
</evidence>
<comment type="cofactor">
    <cofactor evidence="1">
        <name>Mg(2+)</name>
        <dbReference type="ChEBI" id="CHEBI:18420"/>
    </cofactor>
</comment>
<dbReference type="PROSITE" id="PS50887">
    <property type="entry name" value="GGDEF"/>
    <property type="match status" value="1"/>
</dbReference>
<gene>
    <name evidence="6" type="ORF">DN062_09335</name>
</gene>
<dbReference type="InterPro" id="IPR043128">
    <property type="entry name" value="Rev_trsase/Diguanyl_cyclase"/>
</dbReference>
<dbReference type="SUPFAM" id="SSF55073">
    <property type="entry name" value="Nucleotide cyclase"/>
    <property type="match status" value="1"/>
</dbReference>
<evidence type="ECO:0000256" key="2">
    <source>
        <dbReference type="ARBA" id="ARBA00012528"/>
    </source>
</evidence>
<dbReference type="GO" id="GO:0052621">
    <property type="term" value="F:diguanylate cyclase activity"/>
    <property type="evidence" value="ECO:0007669"/>
    <property type="project" value="UniProtKB-EC"/>
</dbReference>
<comment type="catalytic activity">
    <reaction evidence="3">
        <text>2 GTP = 3',3'-c-di-GMP + 2 diphosphate</text>
        <dbReference type="Rhea" id="RHEA:24898"/>
        <dbReference type="ChEBI" id="CHEBI:33019"/>
        <dbReference type="ChEBI" id="CHEBI:37565"/>
        <dbReference type="ChEBI" id="CHEBI:58805"/>
        <dbReference type="EC" id="2.7.7.65"/>
    </reaction>
</comment>
<dbReference type="Pfam" id="PF00990">
    <property type="entry name" value="GGDEF"/>
    <property type="match status" value="1"/>
</dbReference>
<dbReference type="FunFam" id="3.30.70.270:FF:000001">
    <property type="entry name" value="Diguanylate cyclase domain protein"/>
    <property type="match status" value="1"/>
</dbReference>
<dbReference type="OrthoDB" id="9813903at2"/>
<evidence type="ECO:0000256" key="4">
    <source>
        <dbReference type="SAM" id="Phobius"/>
    </source>
</evidence>